<dbReference type="Pfam" id="PF01035">
    <property type="entry name" value="DNA_binding_1"/>
    <property type="match status" value="1"/>
</dbReference>
<feature type="domain" description="Methylated-DNA-[protein]-cysteine S-methyltransferase DNA binding" evidence="2">
    <location>
        <begin position="7"/>
        <end position="62"/>
    </location>
</feature>
<evidence type="ECO:0000313" key="4">
    <source>
        <dbReference type="Proteomes" id="UP001304769"/>
    </source>
</evidence>
<evidence type="ECO:0000313" key="3">
    <source>
        <dbReference type="EMBL" id="MEA5453149.1"/>
    </source>
</evidence>
<accession>A0ABU5T0Y9</accession>
<dbReference type="InterPro" id="IPR036217">
    <property type="entry name" value="MethylDNA_cys_MeTrfase_DNAb"/>
</dbReference>
<keyword evidence="1" id="KW-0227">DNA damage</keyword>
<evidence type="ECO:0000259" key="2">
    <source>
        <dbReference type="Pfam" id="PF01035"/>
    </source>
</evidence>
<comment type="caution">
    <text evidence="3">The sequence shown here is derived from an EMBL/GenBank/DDBJ whole genome shotgun (WGS) entry which is preliminary data.</text>
</comment>
<evidence type="ECO:0000256" key="1">
    <source>
        <dbReference type="ARBA" id="ARBA00022763"/>
    </source>
</evidence>
<dbReference type="RefSeq" id="WP_323276923.1">
    <property type="nucleotide sequence ID" value="NZ_JAYGGQ010000001.1"/>
</dbReference>
<dbReference type="InterPro" id="IPR036388">
    <property type="entry name" value="WH-like_DNA-bd_sf"/>
</dbReference>
<dbReference type="CDD" id="cd06445">
    <property type="entry name" value="ATase"/>
    <property type="match status" value="1"/>
</dbReference>
<dbReference type="EMBL" id="JAYGGQ010000001">
    <property type="protein sequence ID" value="MEA5453149.1"/>
    <property type="molecule type" value="Genomic_DNA"/>
</dbReference>
<dbReference type="Gene3D" id="1.10.10.10">
    <property type="entry name" value="Winged helix-like DNA-binding domain superfamily/Winged helix DNA-binding domain"/>
    <property type="match status" value="1"/>
</dbReference>
<sequence>MRDEYVEAVLAVVDLVPPGTVLAYGDVAELLGAGGPRQVGSVMAHHGGQVAWWRVIKASGGAPEGHEREALARYIDEGTPLRGKPGAGAWRVDMGRARWAPDDGELDAVDAVADALWDRTHGPHRKMSDPDDGIEP</sequence>
<dbReference type="InterPro" id="IPR052520">
    <property type="entry name" value="ATL_DNA_repair"/>
</dbReference>
<proteinExistence type="predicted"/>
<keyword evidence="4" id="KW-1185">Reference proteome</keyword>
<dbReference type="SUPFAM" id="SSF46767">
    <property type="entry name" value="Methylated DNA-protein cysteine methyltransferase, C-terminal domain"/>
    <property type="match status" value="1"/>
</dbReference>
<dbReference type="InterPro" id="IPR014048">
    <property type="entry name" value="MethylDNA_cys_MeTrfase_DNA-bd"/>
</dbReference>
<dbReference type="PANTHER" id="PTHR42942">
    <property type="entry name" value="6-O-METHYLGUANINE DNA METHYLTRANSFERASE"/>
    <property type="match status" value="1"/>
</dbReference>
<name>A0ABU5T0Y9_9MICC</name>
<organism evidence="3 4">
    <name type="scientific">Sinomonas terricola</name>
    <dbReference type="NCBI Taxonomy" id="3110330"/>
    <lineage>
        <taxon>Bacteria</taxon>
        <taxon>Bacillati</taxon>
        <taxon>Actinomycetota</taxon>
        <taxon>Actinomycetes</taxon>
        <taxon>Micrococcales</taxon>
        <taxon>Micrococcaceae</taxon>
        <taxon>Sinomonas</taxon>
    </lineage>
</organism>
<dbReference type="Proteomes" id="UP001304769">
    <property type="component" value="Unassembled WGS sequence"/>
</dbReference>
<dbReference type="PANTHER" id="PTHR42942:SF1">
    <property type="entry name" value="ALKYLTRANSFERASE-LIKE PROTEIN 1"/>
    <property type="match status" value="1"/>
</dbReference>
<gene>
    <name evidence="3" type="ORF">SPF06_00305</name>
</gene>
<protein>
    <submittedName>
        <fullName evidence="3">MGMT family protein</fullName>
    </submittedName>
</protein>
<reference evidence="3 4" key="1">
    <citation type="submission" date="2023-12" db="EMBL/GenBank/DDBJ databases">
        <title>Sinomonas terricola sp. nov, isolated from litchi orchard soil in Guangdong, PR China.</title>
        <authorList>
            <person name="Jiaxin W."/>
            <person name="Yang Z."/>
            <person name="Honghui Z."/>
        </authorList>
    </citation>
    <scope>NUCLEOTIDE SEQUENCE [LARGE SCALE GENOMIC DNA]</scope>
    <source>
        <strain evidence="3 4">JGH33</strain>
    </source>
</reference>